<dbReference type="InterPro" id="IPR003795">
    <property type="entry name" value="DUF192"/>
</dbReference>
<evidence type="ECO:0000313" key="2">
    <source>
        <dbReference type="Proteomes" id="UP000065807"/>
    </source>
</evidence>
<keyword evidence="2" id="KW-1185">Reference proteome</keyword>
<gene>
    <name evidence="1" type="ORF">LIP_1117</name>
</gene>
<dbReference type="AlphaFoldDB" id="A0A0K2SJE7"/>
<dbReference type="EMBL" id="AP014924">
    <property type="protein sequence ID" value="BAS26974.1"/>
    <property type="molecule type" value="Genomic_DNA"/>
</dbReference>
<name>A0A0K2SJE7_LIMPI</name>
<dbReference type="KEGG" id="lpil:LIP_1117"/>
<dbReference type="InterPro" id="IPR038695">
    <property type="entry name" value="Saro_0823-like_sf"/>
</dbReference>
<dbReference type="Gene3D" id="2.60.120.1140">
    <property type="entry name" value="Protein of unknown function DUF192"/>
    <property type="match status" value="1"/>
</dbReference>
<evidence type="ECO:0008006" key="3">
    <source>
        <dbReference type="Google" id="ProtNLM"/>
    </source>
</evidence>
<dbReference type="PANTHER" id="PTHR37953:SF1">
    <property type="entry name" value="UPF0127 PROTEIN MJ1496"/>
    <property type="match status" value="1"/>
</dbReference>
<dbReference type="RefSeq" id="WP_068135206.1">
    <property type="nucleotide sequence ID" value="NZ_AP014924.1"/>
</dbReference>
<evidence type="ECO:0000313" key="1">
    <source>
        <dbReference type="EMBL" id="BAS26974.1"/>
    </source>
</evidence>
<accession>A0A0K2SJE7</accession>
<sequence length="170" mass="18805">MTRLRLRALLGILLVILGLQLGRVPDARSQGQPELPAVTVRLVRLDPDWKGDAVLGQVVAELADEPLERQVGLMERTELAPGRGMLFVWPGELPVSMWMRNTRIPLDMVYADRLGKIVRIARDVPPCPDSEPDCPVYPSGAPVRYVLEIAAGEAERLGLREGDWLLPAGR</sequence>
<dbReference type="Proteomes" id="UP000065807">
    <property type="component" value="Chromosome"/>
</dbReference>
<dbReference type="PANTHER" id="PTHR37953">
    <property type="entry name" value="UPF0127 PROTEIN MJ1496"/>
    <property type="match status" value="1"/>
</dbReference>
<organism evidence="1 2">
    <name type="scientific">Limnochorda pilosa</name>
    <dbReference type="NCBI Taxonomy" id="1555112"/>
    <lineage>
        <taxon>Bacteria</taxon>
        <taxon>Bacillati</taxon>
        <taxon>Bacillota</taxon>
        <taxon>Limnochordia</taxon>
        <taxon>Limnochordales</taxon>
        <taxon>Limnochordaceae</taxon>
        <taxon>Limnochorda</taxon>
    </lineage>
</organism>
<dbReference type="Pfam" id="PF02643">
    <property type="entry name" value="DUF192"/>
    <property type="match status" value="1"/>
</dbReference>
<reference evidence="2" key="1">
    <citation type="submission" date="2015-07" db="EMBL/GenBank/DDBJ databases">
        <title>Complete genome sequence and phylogenetic analysis of Limnochorda pilosa.</title>
        <authorList>
            <person name="Watanabe M."/>
            <person name="Kojima H."/>
            <person name="Fukui M."/>
        </authorList>
    </citation>
    <scope>NUCLEOTIDE SEQUENCE [LARGE SCALE GENOMIC DNA]</scope>
    <source>
        <strain evidence="2">HC45</strain>
    </source>
</reference>
<reference evidence="2" key="2">
    <citation type="journal article" date="2016" name="Int. J. Syst. Evol. Microbiol.">
        <title>Complete genome sequence and cell structure of Limnochorda pilosa, a Gram-negative spore-former within the phylum Firmicutes.</title>
        <authorList>
            <person name="Watanabe M."/>
            <person name="Kojima H."/>
            <person name="Fukui M."/>
        </authorList>
    </citation>
    <scope>NUCLEOTIDE SEQUENCE [LARGE SCALE GENOMIC DNA]</scope>
    <source>
        <strain evidence="2">HC45</strain>
    </source>
</reference>
<protein>
    <recommendedName>
        <fullName evidence="3">DUF192 domain-containing protein</fullName>
    </recommendedName>
</protein>
<dbReference type="PATRIC" id="fig|1555112.3.peg.1166"/>
<proteinExistence type="predicted"/>